<keyword evidence="1" id="KW-0433">Leucine-rich repeat</keyword>
<keyword evidence="2" id="KW-0677">Repeat</keyword>
<evidence type="ECO:0000256" key="3">
    <source>
        <dbReference type="SAM" id="MobiDB-lite"/>
    </source>
</evidence>
<dbReference type="InterPro" id="IPR032675">
    <property type="entry name" value="LRR_dom_sf"/>
</dbReference>
<reference evidence="4" key="1">
    <citation type="submission" date="2019-05" db="EMBL/GenBank/DDBJ databases">
        <title>Annotation for the trematode Fasciolopsis buski.</title>
        <authorList>
            <person name="Choi Y.-J."/>
        </authorList>
    </citation>
    <scope>NUCLEOTIDE SEQUENCE</scope>
    <source>
        <strain evidence="4">HT</strain>
        <tissue evidence="4">Whole worm</tissue>
    </source>
</reference>
<keyword evidence="5" id="KW-1185">Reference proteome</keyword>
<dbReference type="InterPro" id="IPR001611">
    <property type="entry name" value="Leu-rich_rpt"/>
</dbReference>
<gene>
    <name evidence="4" type="ORF">FBUS_07520</name>
</gene>
<dbReference type="InterPro" id="IPR042655">
    <property type="entry name" value="LRC72"/>
</dbReference>
<sequence length="308" mass="35455">MIRSSNSSQLEMTDPVNDSGTNVDPDKSADVEMPCIQEKMVQRYLICRIEDWEEQCRLTHHNQSLRMGYLLTELNLGGLHMGSLPSGEFFQSLPNLQYLWLQENDLKVLNGIFQATPRLAGLWLGNNRLSSLHHQLRSLHSLETLDLSVNELHDFEDTLQELRSIHTLKELDLSGNAITLSENYESIILCQNPALHFLDRRYVQPGARERAWNVVRMLNRPSLKQIGFGTRCSENGNSKTQVIVPVSTTAKRLPRPNPKLTELLWKWFDSKSSVRIKHLDWATVPRSQERRTNPSRDQAQFTIIKAKF</sequence>
<dbReference type="SMART" id="SM00365">
    <property type="entry name" value="LRR_SD22"/>
    <property type="match status" value="3"/>
</dbReference>
<accession>A0A8E0VGL8</accession>
<feature type="region of interest" description="Disordered" evidence="3">
    <location>
        <begin position="1"/>
        <end position="29"/>
    </location>
</feature>
<dbReference type="PANTHER" id="PTHR46759:SF1">
    <property type="entry name" value="LEUCINE-RICH REPEAT-CONTAINING PROTEIN 72"/>
    <property type="match status" value="1"/>
</dbReference>
<dbReference type="OrthoDB" id="2021138at2759"/>
<evidence type="ECO:0000313" key="4">
    <source>
        <dbReference type="EMBL" id="KAA0186942.1"/>
    </source>
</evidence>
<evidence type="ECO:0000256" key="1">
    <source>
        <dbReference type="ARBA" id="ARBA00022614"/>
    </source>
</evidence>
<evidence type="ECO:0000313" key="5">
    <source>
        <dbReference type="Proteomes" id="UP000728185"/>
    </source>
</evidence>
<dbReference type="PANTHER" id="PTHR46759">
    <property type="entry name" value="LEUCINE-RICH REPEAT-CONTAINING PROTEIN 72"/>
    <property type="match status" value="1"/>
</dbReference>
<dbReference type="AlphaFoldDB" id="A0A8E0VGL8"/>
<name>A0A8E0VGL8_9TREM</name>
<dbReference type="Pfam" id="PF14580">
    <property type="entry name" value="LRR_9"/>
    <property type="match status" value="1"/>
</dbReference>
<dbReference type="SUPFAM" id="SSF52075">
    <property type="entry name" value="Outer arm dynein light chain 1"/>
    <property type="match status" value="1"/>
</dbReference>
<dbReference type="Proteomes" id="UP000728185">
    <property type="component" value="Unassembled WGS sequence"/>
</dbReference>
<dbReference type="PROSITE" id="PS51450">
    <property type="entry name" value="LRR"/>
    <property type="match status" value="1"/>
</dbReference>
<dbReference type="EMBL" id="LUCM01009471">
    <property type="protein sequence ID" value="KAA0186942.1"/>
    <property type="molecule type" value="Genomic_DNA"/>
</dbReference>
<dbReference type="SMART" id="SM00369">
    <property type="entry name" value="LRR_TYP"/>
    <property type="match status" value="2"/>
</dbReference>
<protein>
    <submittedName>
        <fullName evidence="4">Uncharacterized protein</fullName>
    </submittedName>
</protein>
<dbReference type="Gene3D" id="3.80.10.10">
    <property type="entry name" value="Ribonuclease Inhibitor"/>
    <property type="match status" value="1"/>
</dbReference>
<comment type="caution">
    <text evidence="4">The sequence shown here is derived from an EMBL/GenBank/DDBJ whole genome shotgun (WGS) entry which is preliminary data.</text>
</comment>
<proteinExistence type="predicted"/>
<organism evidence="4 5">
    <name type="scientific">Fasciolopsis buskii</name>
    <dbReference type="NCBI Taxonomy" id="27845"/>
    <lineage>
        <taxon>Eukaryota</taxon>
        <taxon>Metazoa</taxon>
        <taxon>Spiralia</taxon>
        <taxon>Lophotrochozoa</taxon>
        <taxon>Platyhelminthes</taxon>
        <taxon>Trematoda</taxon>
        <taxon>Digenea</taxon>
        <taxon>Plagiorchiida</taxon>
        <taxon>Echinostomata</taxon>
        <taxon>Echinostomatoidea</taxon>
        <taxon>Fasciolidae</taxon>
        <taxon>Fasciolopsis</taxon>
    </lineage>
</organism>
<dbReference type="InterPro" id="IPR003591">
    <property type="entry name" value="Leu-rich_rpt_typical-subtyp"/>
</dbReference>
<evidence type="ECO:0000256" key="2">
    <source>
        <dbReference type="ARBA" id="ARBA00022737"/>
    </source>
</evidence>
<feature type="compositionally biased region" description="Polar residues" evidence="3">
    <location>
        <begin position="1"/>
        <end position="22"/>
    </location>
</feature>